<proteinExistence type="predicted"/>
<sequence length="368" mass="41869">MQRYKYQGLDVNYFELTNQFPSGYISNRLLEFTAYYSNRLSYTEVENLIIRTTGDKLLSDQTCRQIVINKATDISEQLVRGVESTLSASVEQPLIVNQNVEIYEPDSPSILLFDDAIQVKAQKSKREKSTIKLDKTDGQELNKTSTPAVNTDVVILQTSRGEFEYITASLPRDEDQESMSLALVVKAKIIQEYGQQNTPLNLVAITDGAKVIRQRLLSLFSQPITIILDWYHLGKKLRELMSMIARNKQEKSEHLKFLFSRLWRGQTTQAIEYLSNQVVAKNKKKLLELIGYLEKHQSEIINYERRAAAGTTIGSGRVEKGVDLVVGHRQKKKGMSWRTVGSKALAILKVVELNGQWQHIWGLESVIA</sequence>
<accession>A0A8J7CI90</accession>
<reference evidence="1" key="1">
    <citation type="submission" date="2020-09" db="EMBL/GenBank/DDBJ databases">
        <title>Iningainema tapete sp. nov. (Scytonemataceae, Cyanobacteria) from greenhouses in central Florida (USA) produces two types of nodularin with biosynthetic potential for microcystin-LR and anabaenopeptins.</title>
        <authorList>
            <person name="Berthold D.E."/>
            <person name="Lefler F.W."/>
            <person name="Huang I.-S."/>
            <person name="Abdulla H."/>
            <person name="Zimba P.V."/>
            <person name="Laughinghouse H.D. IV."/>
        </authorList>
    </citation>
    <scope>NUCLEOTIDE SEQUENCE</scope>
    <source>
        <strain evidence="1">BLCCT55</strain>
    </source>
</reference>
<dbReference type="RefSeq" id="WP_190838791.1">
    <property type="nucleotide sequence ID" value="NZ_JACXAE010000134.1"/>
</dbReference>
<evidence type="ECO:0000313" key="1">
    <source>
        <dbReference type="EMBL" id="MBD2778740.1"/>
    </source>
</evidence>
<evidence type="ECO:0008006" key="3">
    <source>
        <dbReference type="Google" id="ProtNLM"/>
    </source>
</evidence>
<organism evidence="1 2">
    <name type="scientific">Iningainema tapete BLCC-T55</name>
    <dbReference type="NCBI Taxonomy" id="2748662"/>
    <lineage>
        <taxon>Bacteria</taxon>
        <taxon>Bacillati</taxon>
        <taxon>Cyanobacteriota</taxon>
        <taxon>Cyanophyceae</taxon>
        <taxon>Nostocales</taxon>
        <taxon>Scytonemataceae</taxon>
        <taxon>Iningainema tapete</taxon>
    </lineage>
</organism>
<dbReference type="Proteomes" id="UP000629098">
    <property type="component" value="Unassembled WGS sequence"/>
</dbReference>
<comment type="caution">
    <text evidence="1">The sequence shown here is derived from an EMBL/GenBank/DDBJ whole genome shotgun (WGS) entry which is preliminary data.</text>
</comment>
<keyword evidence="2" id="KW-1185">Reference proteome</keyword>
<dbReference type="AlphaFoldDB" id="A0A8J7CI90"/>
<name>A0A8J7CI90_9CYAN</name>
<evidence type="ECO:0000313" key="2">
    <source>
        <dbReference type="Proteomes" id="UP000629098"/>
    </source>
</evidence>
<gene>
    <name evidence="1" type="ORF">ICL16_43540</name>
</gene>
<dbReference type="EMBL" id="JACXAE010000134">
    <property type="protein sequence ID" value="MBD2778740.1"/>
    <property type="molecule type" value="Genomic_DNA"/>
</dbReference>
<protein>
    <recommendedName>
        <fullName evidence="3">ISKra4 family transposase</fullName>
    </recommendedName>
</protein>